<keyword evidence="3" id="KW-1185">Reference proteome</keyword>
<dbReference type="EMBL" id="JASPKZ010005682">
    <property type="protein sequence ID" value="KAJ9588420.1"/>
    <property type="molecule type" value="Genomic_DNA"/>
</dbReference>
<reference evidence="2" key="1">
    <citation type="journal article" date="2023" name="IScience">
        <title>Live-bearing cockroach genome reveals convergent evolutionary mechanisms linked to viviparity in insects and beyond.</title>
        <authorList>
            <person name="Fouks B."/>
            <person name="Harrison M.C."/>
            <person name="Mikhailova A.A."/>
            <person name="Marchal E."/>
            <person name="English S."/>
            <person name="Carruthers M."/>
            <person name="Jennings E.C."/>
            <person name="Chiamaka E.L."/>
            <person name="Frigard R.A."/>
            <person name="Pippel M."/>
            <person name="Attardo G.M."/>
            <person name="Benoit J.B."/>
            <person name="Bornberg-Bauer E."/>
            <person name="Tobe S.S."/>
        </authorList>
    </citation>
    <scope>NUCLEOTIDE SEQUENCE</scope>
    <source>
        <strain evidence="2">Stay&amp;Tobe</strain>
    </source>
</reference>
<gene>
    <name evidence="2" type="ORF">L9F63_018200</name>
</gene>
<feature type="non-terminal residue" evidence="2">
    <location>
        <position position="126"/>
    </location>
</feature>
<comment type="caution">
    <text evidence="2">The sequence shown here is derived from an EMBL/GenBank/DDBJ whole genome shotgun (WGS) entry which is preliminary data.</text>
</comment>
<dbReference type="Proteomes" id="UP001233999">
    <property type="component" value="Unassembled WGS sequence"/>
</dbReference>
<accession>A0AAD7ZXF2</accession>
<evidence type="ECO:0000256" key="1">
    <source>
        <dbReference type="SAM" id="Phobius"/>
    </source>
</evidence>
<organism evidence="2 3">
    <name type="scientific">Diploptera punctata</name>
    <name type="common">Pacific beetle cockroach</name>
    <dbReference type="NCBI Taxonomy" id="6984"/>
    <lineage>
        <taxon>Eukaryota</taxon>
        <taxon>Metazoa</taxon>
        <taxon>Ecdysozoa</taxon>
        <taxon>Arthropoda</taxon>
        <taxon>Hexapoda</taxon>
        <taxon>Insecta</taxon>
        <taxon>Pterygota</taxon>
        <taxon>Neoptera</taxon>
        <taxon>Polyneoptera</taxon>
        <taxon>Dictyoptera</taxon>
        <taxon>Blattodea</taxon>
        <taxon>Blaberoidea</taxon>
        <taxon>Blaberidae</taxon>
        <taxon>Diplopterinae</taxon>
        <taxon>Diploptera</taxon>
    </lineage>
</organism>
<feature type="non-terminal residue" evidence="2">
    <location>
        <position position="1"/>
    </location>
</feature>
<sequence length="126" mass="14619">HNCLKLINKDFLLFKSFLTEYETSVFCVLLVLLLLQSNKLNNVFINSFSCVMALQYSLTKYEVSIFNKYTPNVRSRIPWLQDIIFFSLTENINFPSLINISLLQICESLFMTELTLQSTVINAFEG</sequence>
<keyword evidence="1" id="KW-0472">Membrane</keyword>
<keyword evidence="1" id="KW-0812">Transmembrane</keyword>
<evidence type="ECO:0000313" key="2">
    <source>
        <dbReference type="EMBL" id="KAJ9588420.1"/>
    </source>
</evidence>
<feature type="transmembrane region" description="Helical" evidence="1">
    <location>
        <begin position="12"/>
        <end position="34"/>
    </location>
</feature>
<protein>
    <submittedName>
        <fullName evidence="2">Uncharacterized protein</fullName>
    </submittedName>
</protein>
<keyword evidence="1" id="KW-1133">Transmembrane helix</keyword>
<dbReference type="AlphaFoldDB" id="A0AAD7ZXF2"/>
<proteinExistence type="predicted"/>
<name>A0AAD7ZXF2_DIPPU</name>
<reference evidence="2" key="2">
    <citation type="submission" date="2023-05" db="EMBL/GenBank/DDBJ databases">
        <authorList>
            <person name="Fouks B."/>
        </authorList>
    </citation>
    <scope>NUCLEOTIDE SEQUENCE</scope>
    <source>
        <strain evidence="2">Stay&amp;Tobe</strain>
        <tissue evidence="2">Testes</tissue>
    </source>
</reference>
<evidence type="ECO:0000313" key="3">
    <source>
        <dbReference type="Proteomes" id="UP001233999"/>
    </source>
</evidence>